<dbReference type="Proteomes" id="UP000008461">
    <property type="component" value="Chromosome"/>
</dbReference>
<dbReference type="AlphaFoldDB" id="F4KU56"/>
<gene>
    <name evidence="1" type="ordered locus">Halhy_2274</name>
</gene>
<protein>
    <submittedName>
        <fullName evidence="1">Uncharacterized protein</fullName>
    </submittedName>
</protein>
<reference evidence="1 2" key="1">
    <citation type="journal article" date="2011" name="Stand. Genomic Sci.">
        <title>Complete genome sequence of Haliscomenobacter hydrossis type strain (O).</title>
        <authorList>
            <consortium name="US DOE Joint Genome Institute (JGI-PGF)"/>
            <person name="Daligault H."/>
            <person name="Lapidus A."/>
            <person name="Zeytun A."/>
            <person name="Nolan M."/>
            <person name="Lucas S."/>
            <person name="Del Rio T.G."/>
            <person name="Tice H."/>
            <person name="Cheng J.F."/>
            <person name="Tapia R."/>
            <person name="Han C."/>
            <person name="Goodwin L."/>
            <person name="Pitluck S."/>
            <person name="Liolios K."/>
            <person name="Pagani I."/>
            <person name="Ivanova N."/>
            <person name="Huntemann M."/>
            <person name="Mavromatis K."/>
            <person name="Mikhailova N."/>
            <person name="Pati A."/>
            <person name="Chen A."/>
            <person name="Palaniappan K."/>
            <person name="Land M."/>
            <person name="Hauser L."/>
            <person name="Brambilla E.M."/>
            <person name="Rohde M."/>
            <person name="Verbarg S."/>
            <person name="Goker M."/>
            <person name="Bristow J."/>
            <person name="Eisen J.A."/>
            <person name="Markowitz V."/>
            <person name="Hugenholtz P."/>
            <person name="Kyrpides N.C."/>
            <person name="Klenk H.P."/>
            <person name="Woyke T."/>
        </authorList>
    </citation>
    <scope>NUCLEOTIDE SEQUENCE [LARGE SCALE GENOMIC DNA]</scope>
    <source>
        <strain evidence="2">ATCC 27775 / DSM 1100 / LMG 10767 / O</strain>
    </source>
</reference>
<evidence type="ECO:0000313" key="2">
    <source>
        <dbReference type="Proteomes" id="UP000008461"/>
    </source>
</evidence>
<name>F4KU56_HALH1</name>
<keyword evidence="2" id="KW-1185">Reference proteome</keyword>
<sequence>MTTSVASPHRRCPKKLRATPRELRYSAVKKRVMLCITKQRSCAKALNVEPIIPGDYSVFKLFTGFINAAFIA</sequence>
<dbReference type="HOGENOM" id="CLU_2716801_0_0_10"/>
<dbReference type="EMBL" id="CP002691">
    <property type="protein sequence ID" value="AEE50153.1"/>
    <property type="molecule type" value="Genomic_DNA"/>
</dbReference>
<reference key="2">
    <citation type="submission" date="2011-04" db="EMBL/GenBank/DDBJ databases">
        <title>Complete sequence of chromosome of Haliscomenobacter hydrossis DSM 1100.</title>
        <authorList>
            <consortium name="US DOE Joint Genome Institute (JGI-PGF)"/>
            <person name="Lucas S."/>
            <person name="Han J."/>
            <person name="Lapidus A."/>
            <person name="Bruce D."/>
            <person name="Goodwin L."/>
            <person name="Pitluck S."/>
            <person name="Peters L."/>
            <person name="Kyrpides N."/>
            <person name="Mavromatis K."/>
            <person name="Ivanova N."/>
            <person name="Ovchinnikova G."/>
            <person name="Pagani I."/>
            <person name="Daligault H."/>
            <person name="Detter J.C."/>
            <person name="Han C."/>
            <person name="Land M."/>
            <person name="Hauser L."/>
            <person name="Markowitz V."/>
            <person name="Cheng J.-F."/>
            <person name="Hugenholtz P."/>
            <person name="Woyke T."/>
            <person name="Wu D."/>
            <person name="Verbarg S."/>
            <person name="Frueling A."/>
            <person name="Brambilla E."/>
            <person name="Klenk H.-P."/>
            <person name="Eisen J.A."/>
        </authorList>
    </citation>
    <scope>NUCLEOTIDE SEQUENCE</scope>
    <source>
        <strain>DSM 1100</strain>
    </source>
</reference>
<proteinExistence type="predicted"/>
<dbReference type="KEGG" id="hhy:Halhy_2274"/>
<organism evidence="1 2">
    <name type="scientific">Haliscomenobacter hydrossis (strain ATCC 27775 / DSM 1100 / LMG 10767 / O)</name>
    <dbReference type="NCBI Taxonomy" id="760192"/>
    <lineage>
        <taxon>Bacteria</taxon>
        <taxon>Pseudomonadati</taxon>
        <taxon>Bacteroidota</taxon>
        <taxon>Saprospiria</taxon>
        <taxon>Saprospirales</taxon>
        <taxon>Haliscomenobacteraceae</taxon>
        <taxon>Haliscomenobacter</taxon>
    </lineage>
</organism>
<accession>F4KU56</accession>
<evidence type="ECO:0000313" key="1">
    <source>
        <dbReference type="EMBL" id="AEE50153.1"/>
    </source>
</evidence>